<dbReference type="Proteomes" id="UP001320420">
    <property type="component" value="Unassembled WGS sequence"/>
</dbReference>
<name>A0AAN9USP4_9PEZI</name>
<evidence type="ECO:0000313" key="2">
    <source>
        <dbReference type="EMBL" id="KAK7754500.1"/>
    </source>
</evidence>
<evidence type="ECO:0000256" key="1">
    <source>
        <dbReference type="SAM" id="SignalP"/>
    </source>
</evidence>
<keyword evidence="1" id="KW-0732">Signal</keyword>
<evidence type="ECO:0000313" key="3">
    <source>
        <dbReference type="Proteomes" id="UP001320420"/>
    </source>
</evidence>
<sequence length="163" mass="17839">MSLRKYATLCLAVAHQLAAQLVDDSWKGPGHVYMIQGDDYNRPDDPFPLEIGCVNVNGKLTADNSNCAVFEANVTHLLSDAGECGWKPRDDNGGQPYIMTCTTPTPSYHGIYRLNNKREPIYLSYGAGEVGWSVDGTPTGDQIYDIYWGAAAPIKGILLWSPV</sequence>
<reference evidence="2 3" key="1">
    <citation type="submission" date="2024-02" db="EMBL/GenBank/DDBJ databases">
        <title>De novo assembly and annotation of 12 fungi associated with fruit tree decline syndrome in Ontario, Canada.</title>
        <authorList>
            <person name="Sulman M."/>
            <person name="Ellouze W."/>
            <person name="Ilyukhin E."/>
        </authorList>
    </citation>
    <scope>NUCLEOTIDE SEQUENCE [LARGE SCALE GENOMIC DNA]</scope>
    <source>
        <strain evidence="2 3">M11/M66-122</strain>
    </source>
</reference>
<accession>A0AAN9USP4</accession>
<keyword evidence="3" id="KW-1185">Reference proteome</keyword>
<gene>
    <name evidence="2" type="ORF">SLS62_003520</name>
</gene>
<feature type="chain" id="PRO_5042868455" evidence="1">
    <location>
        <begin position="20"/>
        <end position="163"/>
    </location>
</feature>
<dbReference type="AlphaFoldDB" id="A0AAN9USP4"/>
<feature type="signal peptide" evidence="1">
    <location>
        <begin position="1"/>
        <end position="19"/>
    </location>
</feature>
<proteinExistence type="predicted"/>
<comment type="caution">
    <text evidence="2">The sequence shown here is derived from an EMBL/GenBank/DDBJ whole genome shotgun (WGS) entry which is preliminary data.</text>
</comment>
<protein>
    <submittedName>
        <fullName evidence="2">Uncharacterized protein</fullName>
    </submittedName>
</protein>
<dbReference type="EMBL" id="JAKJXP020000020">
    <property type="protein sequence ID" value="KAK7754500.1"/>
    <property type="molecule type" value="Genomic_DNA"/>
</dbReference>
<organism evidence="2 3">
    <name type="scientific">Diatrype stigma</name>
    <dbReference type="NCBI Taxonomy" id="117547"/>
    <lineage>
        <taxon>Eukaryota</taxon>
        <taxon>Fungi</taxon>
        <taxon>Dikarya</taxon>
        <taxon>Ascomycota</taxon>
        <taxon>Pezizomycotina</taxon>
        <taxon>Sordariomycetes</taxon>
        <taxon>Xylariomycetidae</taxon>
        <taxon>Xylariales</taxon>
        <taxon>Diatrypaceae</taxon>
        <taxon>Diatrype</taxon>
    </lineage>
</organism>